<dbReference type="AlphaFoldDB" id="A0AAJ1TKT8"/>
<dbReference type="Proteomes" id="UP001223420">
    <property type="component" value="Unassembled WGS sequence"/>
</dbReference>
<name>A0AAJ1TKT8_9HYPH</name>
<dbReference type="GO" id="GO:0003677">
    <property type="term" value="F:DNA binding"/>
    <property type="evidence" value="ECO:0007669"/>
    <property type="project" value="UniProtKB-KW"/>
</dbReference>
<proteinExistence type="predicted"/>
<keyword evidence="1" id="KW-0472">Membrane</keyword>
<evidence type="ECO:0000313" key="5">
    <source>
        <dbReference type="Proteomes" id="UP001432995"/>
    </source>
</evidence>
<keyword evidence="5" id="KW-1185">Reference proteome</keyword>
<accession>A0AAJ1TKT8</accession>
<sequence length="44" mass="4685">MPTIATPRRAAPRSLFRSGIGPRLALAVVLSTLVWLVIAWALAA</sequence>
<evidence type="ECO:0000256" key="1">
    <source>
        <dbReference type="SAM" id="Phobius"/>
    </source>
</evidence>
<reference evidence="2" key="1">
    <citation type="submission" date="2023-07" db="EMBL/GenBank/DDBJ databases">
        <title>Genomic Encyclopedia of Type Strains, Phase IV (KMG-IV): sequencing the most valuable type-strain genomes for metagenomic binning, comparative biology and taxonomic classification.</title>
        <authorList>
            <person name="Goeker M."/>
        </authorList>
    </citation>
    <scope>NUCLEOTIDE SEQUENCE</scope>
    <source>
        <strain evidence="2">DSM 19569</strain>
    </source>
</reference>
<keyword evidence="2" id="KW-0238">DNA-binding</keyword>
<dbReference type="RefSeq" id="WP_268868448.1">
    <property type="nucleotide sequence ID" value="NZ_CP033231.1"/>
</dbReference>
<dbReference type="Proteomes" id="UP001432995">
    <property type="component" value="Unassembled WGS sequence"/>
</dbReference>
<protein>
    <submittedName>
        <fullName evidence="2">Holliday junction resolvasome RuvABC DNA-binding subunit</fullName>
    </submittedName>
</protein>
<evidence type="ECO:0000313" key="4">
    <source>
        <dbReference type="Proteomes" id="UP001223420"/>
    </source>
</evidence>
<gene>
    <name evidence="3" type="ORF">ABS770_07305</name>
    <name evidence="2" type="ORF">QO001_001484</name>
</gene>
<comment type="caution">
    <text evidence="2">The sequence shown here is derived from an EMBL/GenBank/DDBJ whole genome shotgun (WGS) entry which is preliminary data.</text>
</comment>
<evidence type="ECO:0000313" key="2">
    <source>
        <dbReference type="EMBL" id="MDQ0542566.1"/>
    </source>
</evidence>
<reference evidence="3" key="2">
    <citation type="submission" date="2024-06" db="EMBL/GenBank/DDBJ databases">
        <authorList>
            <person name="Campbell A.G."/>
        </authorList>
    </citation>
    <scope>NUCLEOTIDE SEQUENCE</scope>
    <source>
        <strain evidence="3">EM17</strain>
    </source>
</reference>
<dbReference type="EMBL" id="JAUSWL010000002">
    <property type="protein sequence ID" value="MDQ0542566.1"/>
    <property type="molecule type" value="Genomic_DNA"/>
</dbReference>
<evidence type="ECO:0000313" key="3">
    <source>
        <dbReference type="EMBL" id="MER2288057.1"/>
    </source>
</evidence>
<organism evidence="2 4">
    <name type="scientific">Methylobacterium brachiatum</name>
    <dbReference type="NCBI Taxonomy" id="269660"/>
    <lineage>
        <taxon>Bacteria</taxon>
        <taxon>Pseudomonadati</taxon>
        <taxon>Pseudomonadota</taxon>
        <taxon>Alphaproteobacteria</taxon>
        <taxon>Hyphomicrobiales</taxon>
        <taxon>Methylobacteriaceae</taxon>
        <taxon>Methylobacterium</taxon>
    </lineage>
</organism>
<dbReference type="EMBL" id="JBELQD010000005">
    <property type="protein sequence ID" value="MER2288057.1"/>
    <property type="molecule type" value="Genomic_DNA"/>
</dbReference>
<keyword evidence="1" id="KW-1133">Transmembrane helix</keyword>
<feature type="transmembrane region" description="Helical" evidence="1">
    <location>
        <begin position="20"/>
        <end position="43"/>
    </location>
</feature>
<dbReference type="GeneID" id="90835793"/>
<keyword evidence="1" id="KW-0812">Transmembrane</keyword>